<name>F8ADR4_THEID</name>
<dbReference type="RefSeq" id="WP_013908761.1">
    <property type="nucleotide sequence ID" value="NC_015681.1"/>
</dbReference>
<evidence type="ECO:0000313" key="1">
    <source>
        <dbReference type="EMBL" id="AEH46022.1"/>
    </source>
</evidence>
<dbReference type="Proteomes" id="UP000006793">
    <property type="component" value="Chromosome"/>
</dbReference>
<reference evidence="1 2" key="2">
    <citation type="journal article" date="2012" name="Stand. Genomic Sci.">
        <title>Complete genome sequence of the thermophilic sulfate-reducing ocean bacterium Thermodesulfatator indicus type strain (CIR29812(T)).</title>
        <authorList>
            <person name="Anderson I."/>
            <person name="Saunders E."/>
            <person name="Lapidus A."/>
            <person name="Nolan M."/>
            <person name="Lucas S."/>
            <person name="Tice H."/>
            <person name="Del Rio T.G."/>
            <person name="Cheng J.F."/>
            <person name="Han C."/>
            <person name="Tapia R."/>
            <person name="Goodwin L.A."/>
            <person name="Pitluck S."/>
            <person name="Liolios K."/>
            <person name="Mavromatis K."/>
            <person name="Pagani I."/>
            <person name="Ivanova N."/>
            <person name="Mikhailova N."/>
            <person name="Pati A."/>
            <person name="Chen A."/>
            <person name="Palaniappan K."/>
            <person name="Land M."/>
            <person name="Hauser L."/>
            <person name="Jeffries C.D."/>
            <person name="Chang Y.J."/>
            <person name="Brambilla E.M."/>
            <person name="Rohde M."/>
            <person name="Spring S."/>
            <person name="Goker M."/>
            <person name="Detter J.C."/>
            <person name="Woyke T."/>
            <person name="Bristow J."/>
            <person name="Eisen J.A."/>
            <person name="Markowitz V."/>
            <person name="Hugenholtz P."/>
            <person name="Kyrpides N.C."/>
            <person name="Klenk H.P."/>
        </authorList>
    </citation>
    <scope>NUCLEOTIDE SEQUENCE [LARGE SCALE GENOMIC DNA]</scope>
    <source>
        <strain evidence="2">DSM 15286 / JCM 11887 / CIR29812</strain>
    </source>
</reference>
<dbReference type="HOGENOM" id="CLU_2205850_0_0_0"/>
<dbReference type="eggNOG" id="ENOG503371S">
    <property type="taxonomic scope" value="Bacteria"/>
</dbReference>
<dbReference type="PaxDb" id="667014-Thein_2174"/>
<dbReference type="KEGG" id="tid:Thein_2174"/>
<dbReference type="InParanoid" id="F8ADR4"/>
<reference evidence="2" key="1">
    <citation type="submission" date="2011-04" db="EMBL/GenBank/DDBJ databases">
        <title>The complete genome of Thermodesulfatator indicus DSM 15286.</title>
        <authorList>
            <person name="Lucas S."/>
            <person name="Copeland A."/>
            <person name="Lapidus A."/>
            <person name="Bruce D."/>
            <person name="Goodwin L."/>
            <person name="Pitluck S."/>
            <person name="Peters L."/>
            <person name="Kyrpides N."/>
            <person name="Mavromatis K."/>
            <person name="Pagani I."/>
            <person name="Ivanova N."/>
            <person name="Saunders L."/>
            <person name="Detter J.C."/>
            <person name="Tapia R."/>
            <person name="Han C."/>
            <person name="Land M."/>
            <person name="Hauser L."/>
            <person name="Markowitz V."/>
            <person name="Cheng J.-F."/>
            <person name="Hugenholtz P."/>
            <person name="Woyke T."/>
            <person name="Wu D."/>
            <person name="Spring S."/>
            <person name="Schroeder M."/>
            <person name="Brambilla E."/>
            <person name="Klenk H.-P."/>
            <person name="Eisen J.A."/>
        </authorList>
    </citation>
    <scope>NUCLEOTIDE SEQUENCE [LARGE SCALE GENOMIC DNA]</scope>
    <source>
        <strain evidence="2">DSM 15286 / JCM 11887 / CIR29812</strain>
    </source>
</reference>
<dbReference type="EMBL" id="CP002683">
    <property type="protein sequence ID" value="AEH46022.1"/>
    <property type="molecule type" value="Genomic_DNA"/>
</dbReference>
<dbReference type="STRING" id="667014.Thein_2174"/>
<sequence length="105" mass="12040">MQIEIEKQVVKFIPENEQEAQELNKLWQYIVACEGESFKLVPIGMFVPATSKEAMFQVEGVKVETVQATVHKKKVRYVCMECNRMEEFPEGEAPICCGQPMHAMD</sequence>
<accession>F8ADR4</accession>
<evidence type="ECO:0000313" key="2">
    <source>
        <dbReference type="Proteomes" id="UP000006793"/>
    </source>
</evidence>
<dbReference type="AlphaFoldDB" id="F8ADR4"/>
<proteinExistence type="predicted"/>
<keyword evidence="2" id="KW-1185">Reference proteome</keyword>
<protein>
    <submittedName>
        <fullName evidence="1">Uncharacterized protein</fullName>
    </submittedName>
</protein>
<organism evidence="1 2">
    <name type="scientific">Thermodesulfatator indicus (strain DSM 15286 / JCM 11887 / CIR29812)</name>
    <dbReference type="NCBI Taxonomy" id="667014"/>
    <lineage>
        <taxon>Bacteria</taxon>
        <taxon>Pseudomonadati</taxon>
        <taxon>Thermodesulfobacteriota</taxon>
        <taxon>Thermodesulfobacteria</taxon>
        <taxon>Thermodesulfobacteriales</taxon>
        <taxon>Thermodesulfatatoraceae</taxon>
        <taxon>Thermodesulfatator</taxon>
    </lineage>
</organism>
<dbReference type="OrthoDB" id="5432515at2"/>
<gene>
    <name evidence="1" type="ordered locus">Thein_2174</name>
</gene>